<dbReference type="EMBL" id="JBANQN010000012">
    <property type="protein sequence ID" value="KAK6774794.1"/>
    <property type="molecule type" value="Genomic_DNA"/>
</dbReference>
<accession>A0AAN8SRL0</accession>
<sequence length="147" mass="16314">MTTRSPSAYFSVSLGHRSTPFLLPQELENGLAKGSELCDEPADILPKNPLLSFLSIPFLSRGMSTPSTSHQCPDFLSLPARNLAPDYSYSRLIHNQGSNRLIKEWNSLLPSENSIALTILNDLRMLLAFKEDQLTTTTIMEKGQSAF</sequence>
<evidence type="ECO:0000313" key="2">
    <source>
        <dbReference type="EMBL" id="KAK6783526.1"/>
    </source>
</evidence>
<reference evidence="1 3" key="1">
    <citation type="submission" date="2024-02" db="EMBL/GenBank/DDBJ databases">
        <title>de novo genome assembly of Solanum bulbocastanum strain 11H21.</title>
        <authorList>
            <person name="Hosaka A.J."/>
        </authorList>
    </citation>
    <scope>NUCLEOTIDE SEQUENCE [LARGE SCALE GENOMIC DNA]</scope>
    <source>
        <tissue evidence="1">Young leaves</tissue>
    </source>
</reference>
<proteinExistence type="predicted"/>
<evidence type="ECO:0000313" key="1">
    <source>
        <dbReference type="EMBL" id="KAK6774794.1"/>
    </source>
</evidence>
<dbReference type="AlphaFoldDB" id="A0AAN8SRL0"/>
<dbReference type="Proteomes" id="UP001371456">
    <property type="component" value="Unassembled WGS sequence"/>
</dbReference>
<dbReference type="EMBL" id="JBANQN010000007">
    <property type="protein sequence ID" value="KAK6783526.1"/>
    <property type="molecule type" value="Genomic_DNA"/>
</dbReference>
<keyword evidence="3" id="KW-1185">Reference proteome</keyword>
<organism evidence="1 3">
    <name type="scientific">Solanum bulbocastanum</name>
    <name type="common">Wild potato</name>
    <dbReference type="NCBI Taxonomy" id="147425"/>
    <lineage>
        <taxon>Eukaryota</taxon>
        <taxon>Viridiplantae</taxon>
        <taxon>Streptophyta</taxon>
        <taxon>Embryophyta</taxon>
        <taxon>Tracheophyta</taxon>
        <taxon>Spermatophyta</taxon>
        <taxon>Magnoliopsida</taxon>
        <taxon>eudicotyledons</taxon>
        <taxon>Gunneridae</taxon>
        <taxon>Pentapetalae</taxon>
        <taxon>asterids</taxon>
        <taxon>lamiids</taxon>
        <taxon>Solanales</taxon>
        <taxon>Solanaceae</taxon>
        <taxon>Solanoideae</taxon>
        <taxon>Solaneae</taxon>
        <taxon>Solanum</taxon>
    </lineage>
</organism>
<protein>
    <submittedName>
        <fullName evidence="1">Uncharacterized protein</fullName>
    </submittedName>
</protein>
<name>A0AAN8SRL0_SOLBU</name>
<comment type="caution">
    <text evidence="1">The sequence shown here is derived from an EMBL/GenBank/DDBJ whole genome shotgun (WGS) entry which is preliminary data.</text>
</comment>
<gene>
    <name evidence="2" type="ORF">RDI58_016980</name>
    <name evidence="1" type="ORF">RDI58_030033</name>
</gene>
<evidence type="ECO:0000313" key="3">
    <source>
        <dbReference type="Proteomes" id="UP001371456"/>
    </source>
</evidence>